<dbReference type="PANTHER" id="PTHR47162">
    <property type="entry name" value="OS02G0192300 PROTEIN"/>
    <property type="match status" value="1"/>
</dbReference>
<gene>
    <name evidence="6" type="ORF">L195_g027419</name>
</gene>
<dbReference type="GO" id="GO:0008270">
    <property type="term" value="F:zinc ion binding"/>
    <property type="evidence" value="ECO:0007669"/>
    <property type="project" value="UniProtKB-KW"/>
</dbReference>
<keyword evidence="1" id="KW-0479">Metal-binding</keyword>
<dbReference type="AlphaFoldDB" id="A0A2K3KZ61"/>
<dbReference type="Gene3D" id="3.30.40.10">
    <property type="entry name" value="Zinc/RING finger domain, C3HC4 (zinc finger)"/>
    <property type="match status" value="1"/>
</dbReference>
<keyword evidence="2 4" id="KW-0863">Zinc-finger</keyword>
<feature type="domain" description="RING-type" evidence="5">
    <location>
        <begin position="35"/>
        <end position="86"/>
    </location>
</feature>
<comment type="caution">
    <text evidence="6">The sequence shown here is derived from an EMBL/GenBank/DDBJ whole genome shotgun (WGS) entry which is preliminary data.</text>
</comment>
<organism evidence="6 7">
    <name type="scientific">Trifolium pratense</name>
    <name type="common">Red clover</name>
    <dbReference type="NCBI Taxonomy" id="57577"/>
    <lineage>
        <taxon>Eukaryota</taxon>
        <taxon>Viridiplantae</taxon>
        <taxon>Streptophyta</taxon>
        <taxon>Embryophyta</taxon>
        <taxon>Tracheophyta</taxon>
        <taxon>Spermatophyta</taxon>
        <taxon>Magnoliopsida</taxon>
        <taxon>eudicotyledons</taxon>
        <taxon>Gunneridae</taxon>
        <taxon>Pentapetalae</taxon>
        <taxon>rosids</taxon>
        <taxon>fabids</taxon>
        <taxon>Fabales</taxon>
        <taxon>Fabaceae</taxon>
        <taxon>Papilionoideae</taxon>
        <taxon>50 kb inversion clade</taxon>
        <taxon>NPAAA clade</taxon>
        <taxon>Hologalegina</taxon>
        <taxon>IRL clade</taxon>
        <taxon>Trifolieae</taxon>
        <taxon>Trifolium</taxon>
    </lineage>
</organism>
<accession>A0A2K3KZ61</accession>
<evidence type="ECO:0000256" key="1">
    <source>
        <dbReference type="ARBA" id="ARBA00022723"/>
    </source>
</evidence>
<evidence type="ECO:0000256" key="4">
    <source>
        <dbReference type="PROSITE-ProRule" id="PRU00175"/>
    </source>
</evidence>
<evidence type="ECO:0000313" key="7">
    <source>
        <dbReference type="Proteomes" id="UP000236291"/>
    </source>
</evidence>
<dbReference type="STRING" id="57577.A0A2K3KZ61"/>
<feature type="non-terminal residue" evidence="6">
    <location>
        <position position="1"/>
    </location>
</feature>
<dbReference type="PANTHER" id="PTHR47162:SF8">
    <property type="entry name" value="METHYL-CPG-BINDING DOMAIN-CONTAINING PROTEIN 9"/>
    <property type="match status" value="1"/>
</dbReference>
<sequence>RYTCFGSISPAELADPITHELVQKLYEAKFAGAHCIICHNTDKDLDSITRCSHLFCSPCYDQYYYNTRAELEEQQKPVIIKCPVCSTILETLLDDRNLLVSAMSTKSKYVIDQVQKLLDEWKQQANAESKIVVVSSSGATLTCLNRALTGLHIASSLYLRYNDHTAHTIKGFLKDPMNRVLLIKPRAIQFEIVLPPSSHTFVTEAIVWDVKDYIFRKIKTAKPDTLFKTILVAQNTVEEHIIMEPHFDDHYDSYDEKCNFVGPQFKTLTDVERIATLFGRAVLPVLEFDDGFNLEQGAPTEQIGDIFQVWELLERFREILDMKSERGMSGSQVLTSQGADGDRRLICEADPSGSTGSSFIQVETEAMKEEAQVKLASFTYVRCFGVALTKAHNSLLRVLIGELQSKVAALVDPNSEPGETRTRRGRRKDIDSAVPAKRTKVNMLPINELTWPELARRYILAFLSMDGNLESAEITARESGKVFRCLRGDGGLLCGSLTGVAGMEADALVRA</sequence>
<proteinExistence type="predicted"/>
<dbReference type="InterPro" id="IPR018957">
    <property type="entry name" value="Znf_C3HC4_RING-type"/>
</dbReference>
<dbReference type="PROSITE" id="PS50089">
    <property type="entry name" value="ZF_RING_2"/>
    <property type="match status" value="1"/>
</dbReference>
<name>A0A2K3KZ61_TRIPR</name>
<dbReference type="SMART" id="SM00184">
    <property type="entry name" value="RING"/>
    <property type="match status" value="1"/>
</dbReference>
<evidence type="ECO:0000313" key="6">
    <source>
        <dbReference type="EMBL" id="PNX71539.1"/>
    </source>
</evidence>
<keyword evidence="3" id="KW-0862">Zinc</keyword>
<evidence type="ECO:0000256" key="2">
    <source>
        <dbReference type="ARBA" id="ARBA00022771"/>
    </source>
</evidence>
<reference evidence="6 7" key="2">
    <citation type="journal article" date="2017" name="Front. Plant Sci.">
        <title>Gene Classification and Mining of Molecular Markers Useful in Red Clover (Trifolium pratense) Breeding.</title>
        <authorList>
            <person name="Istvanek J."/>
            <person name="Dluhosova J."/>
            <person name="Dluhos P."/>
            <person name="Patkova L."/>
            <person name="Nedelnik J."/>
            <person name="Repkova J."/>
        </authorList>
    </citation>
    <scope>NUCLEOTIDE SEQUENCE [LARGE SCALE GENOMIC DNA]</scope>
    <source>
        <strain evidence="7">cv. Tatra</strain>
        <tissue evidence="6">Young leaves</tissue>
    </source>
</reference>
<dbReference type="Pfam" id="PF00097">
    <property type="entry name" value="zf-C3HC4"/>
    <property type="match status" value="1"/>
</dbReference>
<dbReference type="SUPFAM" id="SSF57850">
    <property type="entry name" value="RING/U-box"/>
    <property type="match status" value="1"/>
</dbReference>
<reference evidence="6 7" key="1">
    <citation type="journal article" date="2014" name="Am. J. Bot.">
        <title>Genome assembly and annotation for red clover (Trifolium pratense; Fabaceae).</title>
        <authorList>
            <person name="Istvanek J."/>
            <person name="Jaros M."/>
            <person name="Krenek A."/>
            <person name="Repkova J."/>
        </authorList>
    </citation>
    <scope>NUCLEOTIDE SEQUENCE [LARGE SCALE GENOMIC DNA]</scope>
    <source>
        <strain evidence="7">cv. Tatra</strain>
        <tissue evidence="6">Young leaves</tissue>
    </source>
</reference>
<protein>
    <submittedName>
        <fullName evidence="6">Methyl-CpG binding domain-containing protein 9-like</fullName>
    </submittedName>
</protein>
<dbReference type="InterPro" id="IPR013083">
    <property type="entry name" value="Znf_RING/FYVE/PHD"/>
</dbReference>
<evidence type="ECO:0000259" key="5">
    <source>
        <dbReference type="PROSITE" id="PS50089"/>
    </source>
</evidence>
<dbReference type="PROSITE" id="PS00518">
    <property type="entry name" value="ZF_RING_1"/>
    <property type="match status" value="1"/>
</dbReference>
<dbReference type="InterPro" id="IPR017907">
    <property type="entry name" value="Znf_RING_CS"/>
</dbReference>
<dbReference type="EMBL" id="ASHM01023454">
    <property type="protein sequence ID" value="PNX71539.1"/>
    <property type="molecule type" value="Genomic_DNA"/>
</dbReference>
<dbReference type="Proteomes" id="UP000236291">
    <property type="component" value="Unassembled WGS sequence"/>
</dbReference>
<dbReference type="InterPro" id="IPR001841">
    <property type="entry name" value="Znf_RING"/>
</dbReference>
<evidence type="ECO:0000256" key="3">
    <source>
        <dbReference type="ARBA" id="ARBA00022833"/>
    </source>
</evidence>